<dbReference type="Gene3D" id="3.20.20.70">
    <property type="entry name" value="Aldolase class I"/>
    <property type="match status" value="1"/>
</dbReference>
<dbReference type="SFLD" id="SFLDS00029">
    <property type="entry name" value="Radical_SAM"/>
    <property type="match status" value="1"/>
</dbReference>
<dbReference type="InterPro" id="IPR034491">
    <property type="entry name" value="Anaerob_Ser_sulfatase-maturase"/>
</dbReference>
<dbReference type="CDD" id="cd01335">
    <property type="entry name" value="Radical_SAM"/>
    <property type="match status" value="1"/>
</dbReference>
<dbReference type="GO" id="GO:0046872">
    <property type="term" value="F:metal ion binding"/>
    <property type="evidence" value="ECO:0007669"/>
    <property type="project" value="UniProtKB-KW"/>
</dbReference>
<keyword evidence="4" id="KW-0479">Metal-binding</keyword>
<evidence type="ECO:0000313" key="10">
    <source>
        <dbReference type="Proteomes" id="UP000239480"/>
    </source>
</evidence>
<gene>
    <name evidence="9" type="ORF">CLV78_10473</name>
</gene>
<dbReference type="NCBIfam" id="TIGR04085">
    <property type="entry name" value="rSAM_more_4Fe4S"/>
    <property type="match status" value="1"/>
</dbReference>
<dbReference type="SFLD" id="SFLDG01072">
    <property type="entry name" value="dehydrogenase_like"/>
    <property type="match status" value="1"/>
</dbReference>
<dbReference type="PANTHER" id="PTHR43273">
    <property type="entry name" value="ANAEROBIC SULFATASE-MATURATING ENZYME HOMOLOG ASLB-RELATED"/>
    <property type="match status" value="1"/>
</dbReference>
<keyword evidence="10" id="KW-1185">Reference proteome</keyword>
<dbReference type="SUPFAM" id="SSF102114">
    <property type="entry name" value="Radical SAM enzymes"/>
    <property type="match status" value="1"/>
</dbReference>
<evidence type="ECO:0000313" key="9">
    <source>
        <dbReference type="EMBL" id="PRY23583.1"/>
    </source>
</evidence>
<evidence type="ECO:0000256" key="4">
    <source>
        <dbReference type="ARBA" id="ARBA00022723"/>
    </source>
</evidence>
<evidence type="ECO:0000256" key="5">
    <source>
        <dbReference type="ARBA" id="ARBA00023004"/>
    </source>
</evidence>
<keyword evidence="6" id="KW-0411">Iron-sulfur</keyword>
<dbReference type="NCBIfam" id="TIGR03942">
    <property type="entry name" value="sulfatase_rSAM"/>
    <property type="match status" value="1"/>
</dbReference>
<dbReference type="Pfam" id="PF04055">
    <property type="entry name" value="Radical_SAM"/>
    <property type="match status" value="1"/>
</dbReference>
<keyword evidence="3" id="KW-0949">S-adenosyl-L-methionine</keyword>
<protein>
    <recommendedName>
        <fullName evidence="8">Radical SAM core domain-containing protein</fullName>
    </recommendedName>
</protein>
<dbReference type="PANTHER" id="PTHR43273:SF3">
    <property type="entry name" value="ANAEROBIC SULFATASE-MATURATING ENZYME HOMOLOG ASLB-RELATED"/>
    <property type="match status" value="1"/>
</dbReference>
<proteinExistence type="inferred from homology"/>
<dbReference type="CDD" id="cd21120">
    <property type="entry name" value="SPASM_anSME"/>
    <property type="match status" value="1"/>
</dbReference>
<dbReference type="SFLD" id="SFLDF00285">
    <property type="entry name" value="anaerobic_Ser-type_sulfatase-m"/>
    <property type="match status" value="1"/>
</dbReference>
<dbReference type="Pfam" id="PF13186">
    <property type="entry name" value="SPASM"/>
    <property type="match status" value="1"/>
</dbReference>
<dbReference type="PROSITE" id="PS51918">
    <property type="entry name" value="RADICAL_SAM"/>
    <property type="match status" value="1"/>
</dbReference>
<dbReference type="SFLD" id="SFLDG01067">
    <property type="entry name" value="SPASM/twitch_domain_containing"/>
    <property type="match status" value="1"/>
</dbReference>
<evidence type="ECO:0000256" key="2">
    <source>
        <dbReference type="ARBA" id="ARBA00022485"/>
    </source>
</evidence>
<dbReference type="OrthoDB" id="9782387at2"/>
<evidence type="ECO:0000256" key="1">
    <source>
        <dbReference type="ARBA" id="ARBA00001966"/>
    </source>
</evidence>
<evidence type="ECO:0000259" key="8">
    <source>
        <dbReference type="PROSITE" id="PS51918"/>
    </source>
</evidence>
<organism evidence="9 10">
    <name type="scientific">Aliiruegeria haliotis</name>
    <dbReference type="NCBI Taxonomy" id="1280846"/>
    <lineage>
        <taxon>Bacteria</taxon>
        <taxon>Pseudomonadati</taxon>
        <taxon>Pseudomonadota</taxon>
        <taxon>Alphaproteobacteria</taxon>
        <taxon>Rhodobacterales</taxon>
        <taxon>Roseobacteraceae</taxon>
        <taxon>Aliiruegeria</taxon>
    </lineage>
</organism>
<name>A0A2T0RR64_9RHOB</name>
<comment type="caution">
    <text evidence="9">The sequence shown here is derived from an EMBL/GenBank/DDBJ whole genome shotgun (WGS) entry which is preliminary data.</text>
</comment>
<dbReference type="GO" id="GO:0051539">
    <property type="term" value="F:4 iron, 4 sulfur cluster binding"/>
    <property type="evidence" value="ECO:0007669"/>
    <property type="project" value="UniProtKB-KW"/>
</dbReference>
<dbReference type="InterPro" id="IPR023867">
    <property type="entry name" value="Sulphatase_maturase_rSAM"/>
</dbReference>
<keyword evidence="2" id="KW-0004">4Fe-4S</keyword>
<sequence>MTRAPQPFSIMTKPIGPRCNIDCTYCYYLEKEKLFPSEKKFRMSDEVLETYILQLIEASVEAGMPEVLFAWQGGEPTMLGVGYFQKIVELQKKHAPPGVRISNSLQTNGMLLDDSWGTFLAENGFLVGLSIDGPKKIHNRYRIDRAGRPTFDAVMRGLEVLQRHGVDHNALTTVHRANSGKGKEIYRFLKGVGFDYLQFIPIVERSAREGDGLASAPQVDMDPGNSVTDWSVSPRAYGKFLCDIFDSWYRNDIGEVFVQFFDVQLGLWMGHDAGLCVFAETCGNGLALEHDGSLYSCDHYVYPEYRLGKIGETHLRDMVWTDRQDSFGQDKKNGLTQQCRDCSFRFACNGGCPKHRFAVNKLGEAGHNYFCESYTMFFRHCGPRLQDMARLIASGRPAADAMKRGE</sequence>
<dbReference type="SFLD" id="SFLDG01386">
    <property type="entry name" value="main_SPASM_domain-containing"/>
    <property type="match status" value="1"/>
</dbReference>
<dbReference type="InterPro" id="IPR007197">
    <property type="entry name" value="rSAM"/>
</dbReference>
<comment type="similarity">
    <text evidence="7">Belongs to the radical SAM superfamily. Anaerobic sulfatase-maturating enzyme family.</text>
</comment>
<dbReference type="EMBL" id="PVTD01000004">
    <property type="protein sequence ID" value="PRY23583.1"/>
    <property type="molecule type" value="Genomic_DNA"/>
</dbReference>
<dbReference type="InterPro" id="IPR013785">
    <property type="entry name" value="Aldolase_TIM"/>
</dbReference>
<dbReference type="AlphaFoldDB" id="A0A2T0RR64"/>
<dbReference type="InterPro" id="IPR023885">
    <property type="entry name" value="4Fe4S-binding_SPASM_dom"/>
</dbReference>
<dbReference type="GO" id="GO:0016491">
    <property type="term" value="F:oxidoreductase activity"/>
    <property type="evidence" value="ECO:0007669"/>
    <property type="project" value="InterPro"/>
</dbReference>
<evidence type="ECO:0000256" key="6">
    <source>
        <dbReference type="ARBA" id="ARBA00023014"/>
    </source>
</evidence>
<dbReference type="Proteomes" id="UP000239480">
    <property type="component" value="Unassembled WGS sequence"/>
</dbReference>
<dbReference type="RefSeq" id="WP_106204984.1">
    <property type="nucleotide sequence ID" value="NZ_PVTD01000004.1"/>
</dbReference>
<reference evidence="9 10" key="1">
    <citation type="submission" date="2018-03" db="EMBL/GenBank/DDBJ databases">
        <title>Genomic Encyclopedia of Archaeal and Bacterial Type Strains, Phase II (KMG-II): from individual species to whole genera.</title>
        <authorList>
            <person name="Goeker M."/>
        </authorList>
    </citation>
    <scope>NUCLEOTIDE SEQUENCE [LARGE SCALE GENOMIC DNA]</scope>
    <source>
        <strain evidence="9 10">DSM 29328</strain>
    </source>
</reference>
<dbReference type="InterPro" id="IPR047207">
    <property type="entry name" value="SPASM_anSME"/>
</dbReference>
<comment type="cofactor">
    <cofactor evidence="1">
        <name>[4Fe-4S] cluster</name>
        <dbReference type="ChEBI" id="CHEBI:49883"/>
    </cofactor>
</comment>
<dbReference type="SFLD" id="SFLDG01384">
    <property type="entry name" value="thioether_bond_formation_requi"/>
    <property type="match status" value="1"/>
</dbReference>
<evidence type="ECO:0000256" key="3">
    <source>
        <dbReference type="ARBA" id="ARBA00022691"/>
    </source>
</evidence>
<accession>A0A2T0RR64</accession>
<keyword evidence="5" id="KW-0408">Iron</keyword>
<evidence type="ECO:0000256" key="7">
    <source>
        <dbReference type="ARBA" id="ARBA00023601"/>
    </source>
</evidence>
<dbReference type="InterPro" id="IPR058240">
    <property type="entry name" value="rSAM_sf"/>
</dbReference>
<feature type="domain" description="Radical SAM core" evidence="8">
    <location>
        <begin position="2"/>
        <end position="250"/>
    </location>
</feature>